<proteinExistence type="predicted"/>
<keyword evidence="2" id="KW-1185">Reference proteome</keyword>
<dbReference type="Proteomes" id="UP000240424">
    <property type="component" value="Unassembled WGS sequence"/>
</dbReference>
<evidence type="ECO:0000313" key="2">
    <source>
        <dbReference type="Proteomes" id="UP000240424"/>
    </source>
</evidence>
<gene>
    <name evidence="1" type="ORF">MNAB215_5819</name>
</gene>
<evidence type="ECO:0000313" key="1">
    <source>
        <dbReference type="EMBL" id="SPM43593.1"/>
    </source>
</evidence>
<dbReference type="STRING" id="1841861.GCA_900157365_04138"/>
<dbReference type="AlphaFoldDB" id="A0A2U3PIK9"/>
<protein>
    <submittedName>
        <fullName evidence="1">Mycobacterium numidiamassiliense ORFan</fullName>
    </submittedName>
</protein>
<sequence length="75" mass="7949">MANSPLLEPPHAAAIAVALREGIDTLRGAAALAAEHSTDEHVPIPVSPRQARALADAMEWAALHLVSQLPPEEER</sequence>
<accession>A0A2U3PIK9</accession>
<name>A0A2U3PIK9_9MYCO</name>
<organism evidence="1 2">
    <name type="scientific">Mycobacterium numidiamassiliense</name>
    <dbReference type="NCBI Taxonomy" id="1841861"/>
    <lineage>
        <taxon>Bacteria</taxon>
        <taxon>Bacillati</taxon>
        <taxon>Actinomycetota</taxon>
        <taxon>Actinomycetes</taxon>
        <taxon>Mycobacteriales</taxon>
        <taxon>Mycobacteriaceae</taxon>
        <taxon>Mycobacterium</taxon>
    </lineage>
</organism>
<reference evidence="1 2" key="1">
    <citation type="submission" date="2017-01" db="EMBL/GenBank/DDBJ databases">
        <authorList>
            <consortium name="Urmite Genomes"/>
        </authorList>
    </citation>
    <scope>NUCLEOTIDE SEQUENCE [LARGE SCALE GENOMIC DNA]</scope>
    <source>
        <strain evidence="1 2">AB215</strain>
    </source>
</reference>
<dbReference type="EMBL" id="FUEZ01000004">
    <property type="protein sequence ID" value="SPM43593.1"/>
    <property type="molecule type" value="Genomic_DNA"/>
</dbReference>
<dbReference type="RefSeq" id="WP_131829182.1">
    <property type="nucleotide sequence ID" value="NZ_FUEZ01000004.1"/>
</dbReference>